<accession>A0A2T5FYC2</accession>
<comment type="similarity">
    <text evidence="2">Belongs to the class-A beta-lactamase family.</text>
</comment>
<evidence type="ECO:0000256" key="2">
    <source>
        <dbReference type="ARBA" id="ARBA00009009"/>
    </source>
</evidence>
<evidence type="ECO:0000256" key="1">
    <source>
        <dbReference type="ARBA" id="ARBA00001526"/>
    </source>
</evidence>
<proteinExistence type="inferred from homology"/>
<dbReference type="InterPro" id="IPR000871">
    <property type="entry name" value="Beta-lactam_class-A"/>
</dbReference>
<dbReference type="InterPro" id="IPR012338">
    <property type="entry name" value="Beta-lactam/transpept-like"/>
</dbReference>
<dbReference type="PANTHER" id="PTHR35333:SF3">
    <property type="entry name" value="BETA-LACTAMASE-TYPE TRANSPEPTIDASE FOLD CONTAINING PROTEIN"/>
    <property type="match status" value="1"/>
</dbReference>
<keyword evidence="6" id="KW-1185">Reference proteome</keyword>
<organism evidence="5 6">
    <name type="scientific">Sphingomonas oleivorans</name>
    <dbReference type="NCBI Taxonomy" id="1735121"/>
    <lineage>
        <taxon>Bacteria</taxon>
        <taxon>Pseudomonadati</taxon>
        <taxon>Pseudomonadota</taxon>
        <taxon>Alphaproteobacteria</taxon>
        <taxon>Sphingomonadales</taxon>
        <taxon>Sphingomonadaceae</taxon>
        <taxon>Sphingomonas</taxon>
    </lineage>
</organism>
<dbReference type="SUPFAM" id="SSF56601">
    <property type="entry name" value="beta-lactamase/transpeptidase-like"/>
    <property type="match status" value="1"/>
</dbReference>
<evidence type="ECO:0000256" key="3">
    <source>
        <dbReference type="ARBA" id="ARBA00012865"/>
    </source>
</evidence>
<dbReference type="Gene3D" id="3.40.710.10">
    <property type="entry name" value="DD-peptidase/beta-lactamase superfamily"/>
    <property type="match status" value="1"/>
</dbReference>
<keyword evidence="5" id="KW-0378">Hydrolase</keyword>
<protein>
    <recommendedName>
        <fullName evidence="3">beta-lactamase</fullName>
        <ecNumber evidence="3">3.5.2.6</ecNumber>
    </recommendedName>
</protein>
<gene>
    <name evidence="5" type="ORF">CLG96_08740</name>
</gene>
<reference evidence="5 6" key="1">
    <citation type="submission" date="2017-09" db="EMBL/GenBank/DDBJ databases">
        <title>Sphingomonas panjinensis sp.nov., isolated from oil-contaminated soil.</title>
        <authorList>
            <person name="Wang L."/>
            <person name="Chen L."/>
        </authorList>
    </citation>
    <scope>NUCLEOTIDE SEQUENCE [LARGE SCALE GENOMIC DNA]</scope>
    <source>
        <strain evidence="5 6">FW-11</strain>
    </source>
</reference>
<name>A0A2T5FYC2_9SPHN</name>
<dbReference type="AlphaFoldDB" id="A0A2T5FYC2"/>
<dbReference type="PROSITE" id="PS51257">
    <property type="entry name" value="PROKAR_LIPOPROTEIN"/>
    <property type="match status" value="1"/>
</dbReference>
<dbReference type="GO" id="GO:0030655">
    <property type="term" value="P:beta-lactam antibiotic catabolic process"/>
    <property type="evidence" value="ECO:0007669"/>
    <property type="project" value="InterPro"/>
</dbReference>
<dbReference type="RefSeq" id="WP_107967506.1">
    <property type="nucleotide sequence ID" value="NZ_NWBU01000007.1"/>
</dbReference>
<comment type="caution">
    <text evidence="5">The sequence shown here is derived from an EMBL/GenBank/DDBJ whole genome shotgun (WGS) entry which is preliminary data.</text>
</comment>
<feature type="domain" description="Beta-lactamase class A catalytic" evidence="4">
    <location>
        <begin position="91"/>
        <end position="349"/>
    </location>
</feature>
<evidence type="ECO:0000313" key="6">
    <source>
        <dbReference type="Proteomes" id="UP000244162"/>
    </source>
</evidence>
<evidence type="ECO:0000259" key="4">
    <source>
        <dbReference type="Pfam" id="PF13354"/>
    </source>
</evidence>
<dbReference type="GO" id="GO:0046677">
    <property type="term" value="P:response to antibiotic"/>
    <property type="evidence" value="ECO:0007669"/>
    <property type="project" value="InterPro"/>
</dbReference>
<dbReference type="Pfam" id="PF13354">
    <property type="entry name" value="Beta-lactamase2"/>
    <property type="match status" value="1"/>
</dbReference>
<dbReference type="EC" id="3.5.2.6" evidence="3"/>
<dbReference type="Proteomes" id="UP000244162">
    <property type="component" value="Unassembled WGS sequence"/>
</dbReference>
<dbReference type="InterPro" id="IPR045155">
    <property type="entry name" value="Beta-lactam_cat"/>
</dbReference>
<dbReference type="OrthoDB" id="9784149at2"/>
<comment type="catalytic activity">
    <reaction evidence="1">
        <text>a beta-lactam + H2O = a substituted beta-amino acid</text>
        <dbReference type="Rhea" id="RHEA:20401"/>
        <dbReference type="ChEBI" id="CHEBI:15377"/>
        <dbReference type="ChEBI" id="CHEBI:35627"/>
        <dbReference type="ChEBI" id="CHEBI:140347"/>
        <dbReference type="EC" id="3.5.2.6"/>
    </reaction>
</comment>
<dbReference type="PRINTS" id="PR00118">
    <property type="entry name" value="BLACTAMASEA"/>
</dbReference>
<evidence type="ECO:0000313" key="5">
    <source>
        <dbReference type="EMBL" id="PTQ11512.1"/>
    </source>
</evidence>
<sequence length="386" mass="40417">MNGRCISGSPLGLSGGLALLLLTGCVPKPDLVAAPPSKAVAAPVRAPVGAPQMPMATAVPRALLPDAISGPPVGLDSAITALGSGFNGTVGIAVRDVQAGWTVAYNGGLAFPQQSVSKLWVAITLLDAVDRGELSLDEQLLIGPRDFTVFHQPIRALVGAGGYRTSYRSLLSLAMTQSDNTANDLLLRRAGGPDAVRAMFLRKGLAGIAFGPGERLLQSRIAGLEWRPEYALGGAFYQARAALPMQVRSEAMRRYLADPMDGAQPVGIVAALSRLRRGELLSIASTHYLLGLMSSSRTGPQRLRGGLSPDWSFAHKTGTGQELGGLATGYNDVGLLTSPDGRSYAVAVMIGSTRRGIPERQRLMQDVTRAVIARSIRPAYATAIGG</sequence>
<dbReference type="GO" id="GO:0008800">
    <property type="term" value="F:beta-lactamase activity"/>
    <property type="evidence" value="ECO:0007669"/>
    <property type="project" value="UniProtKB-EC"/>
</dbReference>
<dbReference type="EMBL" id="NWBU01000007">
    <property type="protein sequence ID" value="PTQ11512.1"/>
    <property type="molecule type" value="Genomic_DNA"/>
</dbReference>
<dbReference type="PANTHER" id="PTHR35333">
    <property type="entry name" value="BETA-LACTAMASE"/>
    <property type="match status" value="1"/>
</dbReference>